<organism evidence="7 8">
    <name type="scientific">Tachysurus vachellii</name>
    <name type="common">Darkbarbel catfish</name>
    <name type="synonym">Pelteobagrus vachellii</name>
    <dbReference type="NCBI Taxonomy" id="175792"/>
    <lineage>
        <taxon>Eukaryota</taxon>
        <taxon>Metazoa</taxon>
        <taxon>Chordata</taxon>
        <taxon>Craniata</taxon>
        <taxon>Vertebrata</taxon>
        <taxon>Euteleostomi</taxon>
        <taxon>Actinopterygii</taxon>
        <taxon>Neopterygii</taxon>
        <taxon>Teleostei</taxon>
        <taxon>Ostariophysi</taxon>
        <taxon>Siluriformes</taxon>
        <taxon>Bagridae</taxon>
        <taxon>Tachysurus</taxon>
    </lineage>
</organism>
<evidence type="ECO:0000256" key="1">
    <source>
        <dbReference type="ARBA" id="ARBA00004186"/>
    </source>
</evidence>
<evidence type="ECO:0000256" key="2">
    <source>
        <dbReference type="ARBA" id="ARBA00022490"/>
    </source>
</evidence>
<proteinExistence type="predicted"/>
<dbReference type="InterPro" id="IPR039448">
    <property type="entry name" value="Beta_helix"/>
</dbReference>
<dbReference type="SUPFAM" id="SSF51126">
    <property type="entry name" value="Pectin lyase-like"/>
    <property type="match status" value="1"/>
</dbReference>
<feature type="domain" description="SHC SH2" evidence="6">
    <location>
        <begin position="86"/>
        <end position="314"/>
    </location>
</feature>
<evidence type="ECO:0000256" key="3">
    <source>
        <dbReference type="ARBA" id="ARBA00023212"/>
    </source>
</evidence>
<dbReference type="Pfam" id="PF13229">
    <property type="entry name" value="Beta_helix"/>
    <property type="match status" value="1"/>
</dbReference>
<protein>
    <recommendedName>
        <fullName evidence="9">Right handed beta helix domain-containing protein</fullName>
    </recommendedName>
</protein>
<sequence length="781" mass="85792">MGDGVKQTVGEASECVVKRSVKELFPDEEDPHDDGDEEEEDDDDDDSGTDHLSIGAQSSLHLQPTEPLGSGELPALFQTNHLVFYERFKAYQDYMLGDCKPSEVKAFTADYLEKVVEPCDWRALWHTDVFDVLVEVLDVDYKDLRAEVEVVLPLQCEARGCELSEDSMRTLLEATMNKVPLQELSVVYDSSGDFDQTALALEHLRFFYKNIWRKWDEEDEDDEFDYFVRCVEPRLRLYYDILEDRVPSGLVEEYHTLLQRCTHTFKEFSSLRNVLSSDSDSELDNVSMVEGLRMYEHMEMLKRRLRIIENPLLRYVLGYRMNCGQHSCRPKGERPGGGRVVHVVSSSTSVLSLNNLMMDKLLPLYSGKEFELQFHSDPAAAIAVCYDGDVIIVCPGHYIITSAVSITDSIQLEGYGLPDEIIIEKRNKGDTFVESIGVDVKISNLKFIQHDAIEGILCVRQGRLEMENCVLQCETTGVIVRTSSQLIMNMCDLYGSKGAGVEIYPGSVCSLVGNGIHHCKEGVLIKDFADELDIPPQITMVNNVIHNNAGYGVILVKPEDRTAVAEAEKEEEQSGGGATTPEGGVTYTGGRATTQECEVTHTGSGPTTPEGGVTHTGGGATTPEGGVTPTGGGATPLEGGDTPNRGGATMLEGGETQTGVGATSKDGNTQSECGATMEQGGVIQSEGGAVEAEVESACEAPVSEEEHPDEVIPPEFIAGNDVIMRELLATSVTKRRAQRNRVQDVGTLRADENLLSQDMFVSIEGNQFRRNGMGSFGTFLY</sequence>
<feature type="region of interest" description="Disordered" evidence="4">
    <location>
        <begin position="19"/>
        <end position="53"/>
    </location>
</feature>
<feature type="domain" description="Right handed beta helix" evidence="5">
    <location>
        <begin position="441"/>
        <end position="556"/>
    </location>
</feature>
<evidence type="ECO:0000259" key="5">
    <source>
        <dbReference type="Pfam" id="PF13229"/>
    </source>
</evidence>
<dbReference type="InterPro" id="IPR045140">
    <property type="entry name" value="SHCBP1-like"/>
</dbReference>
<feature type="compositionally biased region" description="Acidic residues" evidence="4">
    <location>
        <begin position="26"/>
        <end position="47"/>
    </location>
</feature>
<dbReference type="InterPro" id="IPR011050">
    <property type="entry name" value="Pectin_lyase_fold/virulence"/>
</dbReference>
<keyword evidence="8" id="KW-1185">Reference proteome</keyword>
<feature type="region of interest" description="Disordered" evidence="4">
    <location>
        <begin position="563"/>
        <end position="642"/>
    </location>
</feature>
<evidence type="ECO:0000313" key="7">
    <source>
        <dbReference type="EMBL" id="KAK2819971.1"/>
    </source>
</evidence>
<reference evidence="7" key="1">
    <citation type="submission" date="2023-08" db="EMBL/GenBank/DDBJ databases">
        <title>Pelteobagrus vachellii genome.</title>
        <authorList>
            <person name="Liu H."/>
        </authorList>
    </citation>
    <scope>NUCLEOTIDE SEQUENCE</scope>
    <source>
        <strain evidence="7">PRFRI_2022a</strain>
        <tissue evidence="7">Muscle</tissue>
    </source>
</reference>
<keyword evidence="2" id="KW-0963">Cytoplasm</keyword>
<comment type="caution">
    <text evidence="7">The sequence shown here is derived from an EMBL/GenBank/DDBJ whole genome shotgun (WGS) entry which is preliminary data.</text>
</comment>
<dbReference type="InterPro" id="IPR012334">
    <property type="entry name" value="Pectin_lyas_fold"/>
</dbReference>
<name>A0AA88IVP8_TACVA</name>
<dbReference type="PANTHER" id="PTHR14695">
    <property type="entry name" value="SHC SH2-DOMAIN BINDING PROTEIN 1-RELATED"/>
    <property type="match status" value="1"/>
</dbReference>
<feature type="compositionally biased region" description="Polar residues" evidence="4">
    <location>
        <begin position="591"/>
        <end position="604"/>
    </location>
</feature>
<evidence type="ECO:0000259" key="6">
    <source>
        <dbReference type="Pfam" id="PF23762"/>
    </source>
</evidence>
<dbReference type="AlphaFoldDB" id="A0AA88IVP8"/>
<dbReference type="PANTHER" id="PTHR14695:SF8">
    <property type="entry name" value="SHC SH2 DOMAIN-BINDING PROTEIN 1"/>
    <property type="match status" value="1"/>
</dbReference>
<dbReference type="GO" id="GO:0008543">
    <property type="term" value="P:fibroblast growth factor receptor signaling pathway"/>
    <property type="evidence" value="ECO:0007669"/>
    <property type="project" value="TreeGrafter"/>
</dbReference>
<keyword evidence="3" id="KW-0206">Cytoskeleton</keyword>
<dbReference type="Proteomes" id="UP001187315">
    <property type="component" value="Unassembled WGS sequence"/>
</dbReference>
<evidence type="ECO:0000256" key="4">
    <source>
        <dbReference type="SAM" id="MobiDB-lite"/>
    </source>
</evidence>
<dbReference type="Pfam" id="PF23762">
    <property type="entry name" value="SHCBP_N"/>
    <property type="match status" value="1"/>
</dbReference>
<comment type="subcellular location">
    <subcellularLocation>
        <location evidence="1">Cytoplasm</location>
        <location evidence="1">Cytoskeleton</location>
        <location evidence="1">Spindle</location>
    </subcellularLocation>
</comment>
<gene>
    <name evidence="7" type="ORF">Q7C36_021617</name>
</gene>
<accession>A0AA88IVP8</accession>
<evidence type="ECO:0008006" key="9">
    <source>
        <dbReference type="Google" id="ProtNLM"/>
    </source>
</evidence>
<dbReference type="InterPro" id="IPR057508">
    <property type="entry name" value="SHCBP-like_N"/>
</dbReference>
<evidence type="ECO:0000313" key="8">
    <source>
        <dbReference type="Proteomes" id="UP001187315"/>
    </source>
</evidence>
<dbReference type="EMBL" id="JAVHJS010000023">
    <property type="protein sequence ID" value="KAK2819971.1"/>
    <property type="molecule type" value="Genomic_DNA"/>
</dbReference>
<dbReference type="Gene3D" id="2.160.20.10">
    <property type="entry name" value="Single-stranded right-handed beta-helix, Pectin lyase-like"/>
    <property type="match status" value="1"/>
</dbReference>
<dbReference type="GO" id="GO:0005819">
    <property type="term" value="C:spindle"/>
    <property type="evidence" value="ECO:0007669"/>
    <property type="project" value="UniProtKB-SubCell"/>
</dbReference>